<sequence>MRAKVQRDREVERLRQLALANPVTAAAQGVPVPAKTFNLPPVVPYQGKEGRESNDGEAERQAALDKEKRRITYPHHPSHEQYPGIDTIKGRYAHRPKRNRKQTQHVIQASEEDLLAAIGKMKDMEPAPETEGVDRAWN</sequence>
<organism evidence="2 3">
    <name type="scientific">Kipferlia bialata</name>
    <dbReference type="NCBI Taxonomy" id="797122"/>
    <lineage>
        <taxon>Eukaryota</taxon>
        <taxon>Metamonada</taxon>
        <taxon>Carpediemonas-like organisms</taxon>
        <taxon>Kipferlia</taxon>
    </lineage>
</organism>
<feature type="non-terminal residue" evidence="2">
    <location>
        <position position="1"/>
    </location>
</feature>
<accession>A0A9K3DBU0</accession>
<gene>
    <name evidence="2" type="ORF">KIPB_015763</name>
</gene>
<reference evidence="2 3" key="1">
    <citation type="journal article" date="2018" name="PLoS ONE">
        <title>The draft genome of Kipferlia bialata reveals reductive genome evolution in fornicate parasites.</title>
        <authorList>
            <person name="Tanifuji G."/>
            <person name="Takabayashi S."/>
            <person name="Kume K."/>
            <person name="Takagi M."/>
            <person name="Nakayama T."/>
            <person name="Kamikawa R."/>
            <person name="Inagaki Y."/>
            <person name="Hashimoto T."/>
        </authorList>
    </citation>
    <scope>NUCLEOTIDE SEQUENCE [LARGE SCALE GENOMIC DNA]</scope>
    <source>
        <strain evidence="2">NY0173</strain>
    </source>
</reference>
<keyword evidence="3" id="KW-1185">Reference proteome</keyword>
<feature type="region of interest" description="Disordered" evidence="1">
    <location>
        <begin position="117"/>
        <end position="138"/>
    </location>
</feature>
<feature type="region of interest" description="Disordered" evidence="1">
    <location>
        <begin position="41"/>
        <end position="69"/>
    </location>
</feature>
<name>A0A9K3DBU0_9EUKA</name>
<evidence type="ECO:0000256" key="1">
    <source>
        <dbReference type="SAM" id="MobiDB-lite"/>
    </source>
</evidence>
<dbReference type="Proteomes" id="UP000265618">
    <property type="component" value="Unassembled WGS sequence"/>
</dbReference>
<dbReference type="AlphaFoldDB" id="A0A9K3DBU0"/>
<proteinExistence type="predicted"/>
<comment type="caution">
    <text evidence="2">The sequence shown here is derived from an EMBL/GenBank/DDBJ whole genome shotgun (WGS) entry which is preliminary data.</text>
</comment>
<evidence type="ECO:0000313" key="2">
    <source>
        <dbReference type="EMBL" id="GIQ92150.1"/>
    </source>
</evidence>
<protein>
    <submittedName>
        <fullName evidence="2">Uncharacterized protein</fullName>
    </submittedName>
</protein>
<evidence type="ECO:0000313" key="3">
    <source>
        <dbReference type="Proteomes" id="UP000265618"/>
    </source>
</evidence>
<dbReference type="EMBL" id="BDIP01009078">
    <property type="protein sequence ID" value="GIQ92150.1"/>
    <property type="molecule type" value="Genomic_DNA"/>
</dbReference>
<feature type="compositionally biased region" description="Basic and acidic residues" evidence="1">
    <location>
        <begin position="48"/>
        <end position="69"/>
    </location>
</feature>